<dbReference type="SUPFAM" id="SSF52540">
    <property type="entry name" value="P-loop containing nucleoside triphosphate hydrolases"/>
    <property type="match status" value="1"/>
</dbReference>
<reference evidence="2 3" key="1">
    <citation type="journal article" date="2004" name="Syst. Appl. Microbiol.">
        <title>Cryptoendolithic actinomycetes from antarctic sandstone rock samples: Micromonospora endolithica sp. nov. and two isolates related to Micromonospora coerulea Jensen 1932.</title>
        <authorList>
            <person name="Hirsch P."/>
            <person name="Mevs U."/>
            <person name="Kroppenstedt R.M."/>
            <person name="Schumann P."/>
            <person name="Stackebrandt E."/>
        </authorList>
    </citation>
    <scope>NUCLEOTIDE SEQUENCE [LARGE SCALE GENOMIC DNA]</scope>
    <source>
        <strain evidence="2 3">JCM 12677</strain>
    </source>
</reference>
<sequence length="1487" mass="159228">MFASEQLSVLGPIAEKARRLADVDAWAADLADDEGIARTQLQREWAVGPETVHRRLRMTTFEQIGDPTLRHVLIASLNARISGDADSVLGLLRGYIEDHFAENLTADAIWGFLRTKGHHPTSGFSPALSERVRETVVSYVSQAGSSRPAALGQVVRSEARQIIDELQRPDGPPVVVLAGKPGSGKSHVLADVCNQLASLAITTGVLRLDVAQPAQTAAELGAQQAIGFDGSPVQVLARASAGNRSVLVVDQADSASMLSGRGHTVFGALRDMLQQARSTAGMKVLIACRSEDLRFDQNLRRLINLDDPSPAQVARVDLGDLTSQQVQAALASLGIDGARATPGLLKLTANVLNLALFVRIYEATATTARAALTALRTRLQLLREYHGLMAARMLPTLGPNVYAQATMRIAKEMSDKGTLSVGRAFMAAESDTLNALIHHGVIVDDHGRLRFFHEAMFDYLAALSLRATGQTATNVLAAGPQELLRRGQVRAMLTLAREESSQGEYLADVSGVLDGSNSRSHIRAAVLSMLSEVDEVWDQELELVLQIASDQADPMHKHALGTLTTEPMARRLADSGLLDIAATILGGMSSSVQGNGGRLLGQVGAEDCGHLLVRAAASQPNAAASAALAVTSNSSRLTSWLPGFLRLIHLAGPSSSGTPLSDLFVALARAVTSAAHDEDRFRADIEVAAQRSGVDRPAIVNRMCNVLFGEGRFALATIAERTPSQAPLALRGWLEAAASINATREVPGLFHSESVLGHRATGLGVFNRVAEAVPRPFVEAVLPVILRAWEETALEVRWTPTGSSGKASGLRYTRYVLNLSENSIEHEVTAALFQAAAAAANTEPAELAAHLGPLHGSELLPVHELLGHVYGVAEGPLLEAACKWVCDPRVRGLHHEATIGWAWGSAAARVAAAGTIEQRDRVLACVRGAYSEPANAEETSAASTSLRDADTMRALAHEELVVISRLKAALGASMPADLDVRIDDLAQAHGPAPDSPATYVQVLERQGQPEVPLGLSDAEWTAHIECVTAGMERDVSYRLEDKLYDTTTGLSQEAAKEPVRFARLGTRLPMTTPAPILTAILRGVAEGLSELDGEDADAVFDLVRAVLTQQPIAAVDLDVLRLIQKLAAKDLPADIIAAAPRIFDRNPPPEQWPYPDLETAGLNHPRGAAITTAAGLLSHSYSRGARLPQLAALLTKAAEDEHAQVRVWVPMALTLVHLEDADLAGSLVERWLARATDQELAARYLDRLTWQLAVTSPAAAESLLGRMVTSSESTAKRRAGQLATLFDVRGVDVGLSNEQSPLTLAYADDAGRRGIADVIVQLVDDLPATRGTSQGCPAHVDQGLLIDLANDGSDDVRAQIMDVGRYMRTPLVDYDALLGDLAGTAAFQSHPGRLFHFLSQRLDELPPAALKLCQKWADRSAAMANNMANREAAEAYDVTDILFGLYVRTESGSVMREECLKLIDLFVELRIGDIERKVDDALYEPSR</sequence>
<dbReference type="EMBL" id="RBAK01000012">
    <property type="protein sequence ID" value="RKN41000.1"/>
    <property type="molecule type" value="Genomic_DNA"/>
</dbReference>
<name>A0A3A9YYP9_9ACTN</name>
<dbReference type="InterPro" id="IPR003593">
    <property type="entry name" value="AAA+_ATPase"/>
</dbReference>
<accession>A0A3A9YYP9</accession>
<evidence type="ECO:0000313" key="2">
    <source>
        <dbReference type="EMBL" id="RKN41000.1"/>
    </source>
</evidence>
<evidence type="ECO:0000313" key="3">
    <source>
        <dbReference type="Proteomes" id="UP000281726"/>
    </source>
</evidence>
<evidence type="ECO:0000259" key="1">
    <source>
        <dbReference type="SMART" id="SM00382"/>
    </source>
</evidence>
<dbReference type="Proteomes" id="UP000281726">
    <property type="component" value="Unassembled WGS sequence"/>
</dbReference>
<organism evidence="2 3">
    <name type="scientific">Micromonospora endolithica</name>
    <dbReference type="NCBI Taxonomy" id="230091"/>
    <lineage>
        <taxon>Bacteria</taxon>
        <taxon>Bacillati</taxon>
        <taxon>Actinomycetota</taxon>
        <taxon>Actinomycetes</taxon>
        <taxon>Micromonosporales</taxon>
        <taxon>Micromonosporaceae</taxon>
        <taxon>Micromonospora</taxon>
    </lineage>
</organism>
<gene>
    <name evidence="2" type="ORF">D7223_24920</name>
</gene>
<keyword evidence="3" id="KW-1185">Reference proteome</keyword>
<proteinExistence type="predicted"/>
<protein>
    <recommendedName>
        <fullName evidence="1">AAA+ ATPase domain-containing protein</fullName>
    </recommendedName>
</protein>
<dbReference type="SMART" id="SM00382">
    <property type="entry name" value="AAA"/>
    <property type="match status" value="1"/>
</dbReference>
<feature type="domain" description="AAA+ ATPase" evidence="1">
    <location>
        <begin position="171"/>
        <end position="309"/>
    </location>
</feature>
<dbReference type="Gene3D" id="3.40.50.300">
    <property type="entry name" value="P-loop containing nucleotide triphosphate hydrolases"/>
    <property type="match status" value="1"/>
</dbReference>
<dbReference type="InterPro" id="IPR027417">
    <property type="entry name" value="P-loop_NTPase"/>
</dbReference>
<comment type="caution">
    <text evidence="2">The sequence shown here is derived from an EMBL/GenBank/DDBJ whole genome shotgun (WGS) entry which is preliminary data.</text>
</comment>